<feature type="transmembrane region" description="Helical" evidence="11">
    <location>
        <begin position="384"/>
        <end position="404"/>
    </location>
</feature>
<evidence type="ECO:0000256" key="1">
    <source>
        <dbReference type="ARBA" id="ARBA00003321"/>
    </source>
</evidence>
<keyword evidence="6" id="KW-0997">Cell inner membrane</keyword>
<keyword evidence="4" id="KW-0813">Transport</keyword>
<sequence>MSTHASSVGQSKSGQRFALVALTSLFFMWGFITSLNDILIPHLKSVFSLNYTQAMLIQMCFFGAYFLVSVPAGNLVKKVGFQRGLGIGLMIAAAGCLLFIGAAKVQTYWVFLTALFVLASGITILQVAANPLVTIMGPEDTASSRLTMTQAFNSLGTTVAPIIGSILIFSATVEFASKAQEAESVIVPYFGLAIALVILALIFTRISLPTPDLEEDSQAIGNAQSSLMEYRHLVLGAVAIFMYVGAEVSIGSFLVNYFGLEHIANMPESEAAHYIAYYWGGAMVGRFAGAVLMQKIAAGKLLAFNSMAAAALIALSISSDGELAMWSILLVGLCNSIMFPTIFSLALKGLGVNTSRGSGLLCLAIVGGAIVPVMQGGLADNIGLQISFALPVLCYLYIAYYGLIGSKVRN</sequence>
<keyword evidence="9 11" id="KW-1133">Transmembrane helix</keyword>
<feature type="transmembrane region" description="Helical" evidence="11">
    <location>
        <begin position="359"/>
        <end position="378"/>
    </location>
</feature>
<feature type="transmembrane region" description="Helical" evidence="11">
    <location>
        <begin position="85"/>
        <end position="103"/>
    </location>
</feature>
<dbReference type="GO" id="GO:0005886">
    <property type="term" value="C:plasma membrane"/>
    <property type="evidence" value="ECO:0007669"/>
    <property type="project" value="UniProtKB-SubCell"/>
</dbReference>
<evidence type="ECO:0000256" key="4">
    <source>
        <dbReference type="ARBA" id="ARBA00022448"/>
    </source>
</evidence>
<dbReference type="AlphaFoldDB" id="A0A1C3JPY5"/>
<evidence type="ECO:0000313" key="12">
    <source>
        <dbReference type="EMBL" id="SBT17186.1"/>
    </source>
</evidence>
<comment type="function">
    <text evidence="1">Intake of glucose and galactose.</text>
</comment>
<dbReference type="NCBIfam" id="TIGR01272">
    <property type="entry name" value="gluP"/>
    <property type="match status" value="1"/>
</dbReference>
<reference evidence="12 15" key="1">
    <citation type="submission" date="2016-06" db="EMBL/GenBank/DDBJ databases">
        <authorList>
            <person name="Kjaerup R.B."/>
            <person name="Dalgaard T.S."/>
            <person name="Juul-Madsen H.R."/>
        </authorList>
    </citation>
    <scope>NUCLEOTIDE SEQUENCE [LARGE SCALE GENOMIC DNA]</scope>
    <source>
        <strain evidence="12 15">CECT 5115</strain>
    </source>
</reference>
<evidence type="ECO:0000256" key="5">
    <source>
        <dbReference type="ARBA" id="ARBA00022475"/>
    </source>
</evidence>
<evidence type="ECO:0000256" key="7">
    <source>
        <dbReference type="ARBA" id="ARBA00022597"/>
    </source>
</evidence>
<evidence type="ECO:0000256" key="10">
    <source>
        <dbReference type="ARBA" id="ARBA00023136"/>
    </source>
</evidence>
<feature type="transmembrane region" description="Helical" evidence="11">
    <location>
        <begin position="324"/>
        <end position="347"/>
    </location>
</feature>
<keyword evidence="14" id="KW-1185">Reference proteome</keyword>
<keyword evidence="10 11" id="KW-0472">Membrane</keyword>
<evidence type="ECO:0000256" key="11">
    <source>
        <dbReference type="SAM" id="Phobius"/>
    </source>
</evidence>
<dbReference type="SUPFAM" id="SSF103473">
    <property type="entry name" value="MFS general substrate transporter"/>
    <property type="match status" value="1"/>
</dbReference>
<feature type="transmembrane region" description="Helical" evidence="11">
    <location>
        <begin position="301"/>
        <end position="318"/>
    </location>
</feature>
<evidence type="ECO:0000256" key="2">
    <source>
        <dbReference type="ARBA" id="ARBA00004429"/>
    </source>
</evidence>
<keyword evidence="7" id="KW-0762">Sugar transport</keyword>
<comment type="subcellular location">
    <subcellularLocation>
        <location evidence="2">Cell inner membrane</location>
        <topology evidence="2">Multi-pass membrane protein</topology>
    </subcellularLocation>
</comment>
<feature type="transmembrane region" description="Helical" evidence="11">
    <location>
        <begin position="275"/>
        <end position="294"/>
    </location>
</feature>
<dbReference type="GO" id="GO:0005354">
    <property type="term" value="F:galactose transmembrane transporter activity"/>
    <property type="evidence" value="ECO:0007669"/>
    <property type="project" value="InterPro"/>
</dbReference>
<dbReference type="GO" id="GO:0055056">
    <property type="term" value="F:D-glucose transmembrane transporter activity"/>
    <property type="evidence" value="ECO:0007669"/>
    <property type="project" value="InterPro"/>
</dbReference>
<reference evidence="13 14" key="2">
    <citation type="submission" date="2016-06" db="EMBL/GenBank/DDBJ databases">
        <authorList>
            <person name="Rodrigo-Torres L."/>
            <person name="Arahal D.R."/>
        </authorList>
    </citation>
    <scope>NUCLEOTIDE SEQUENCE [LARGE SCALE GENOMIC DNA]</scope>
    <source>
        <strain evidence="13 14">CECT 5116</strain>
    </source>
</reference>
<evidence type="ECO:0000256" key="6">
    <source>
        <dbReference type="ARBA" id="ARBA00022519"/>
    </source>
</evidence>
<dbReference type="GO" id="GO:1904659">
    <property type="term" value="P:D-glucose transmembrane transport"/>
    <property type="evidence" value="ECO:0007669"/>
    <property type="project" value="InterPro"/>
</dbReference>
<feature type="transmembrane region" description="Helical" evidence="11">
    <location>
        <begin position="154"/>
        <end position="173"/>
    </location>
</feature>
<evidence type="ECO:0000256" key="8">
    <source>
        <dbReference type="ARBA" id="ARBA00022692"/>
    </source>
</evidence>
<dbReference type="InterPro" id="IPR011701">
    <property type="entry name" value="MFS"/>
</dbReference>
<dbReference type="Pfam" id="PF07690">
    <property type="entry name" value="MFS_1"/>
    <property type="match status" value="1"/>
</dbReference>
<dbReference type="InterPro" id="IPR036259">
    <property type="entry name" value="MFS_trans_sf"/>
</dbReference>
<name>A0A1C3JPY5_9GAMM</name>
<dbReference type="EMBL" id="FLRA01000008">
    <property type="protein sequence ID" value="SBT17186.1"/>
    <property type="molecule type" value="Genomic_DNA"/>
</dbReference>
<feature type="transmembrane region" description="Helical" evidence="11">
    <location>
        <begin position="17"/>
        <end position="35"/>
    </location>
</feature>
<gene>
    <name evidence="12" type="primary">fucP_2</name>
    <name evidence="13" type="synonym">fucP_1</name>
    <name evidence="12" type="ORF">MGA5115_01288</name>
    <name evidence="13" type="ORF">MGA5116_00087</name>
</gene>
<feature type="transmembrane region" description="Helical" evidence="11">
    <location>
        <begin position="109"/>
        <end position="133"/>
    </location>
</feature>
<dbReference type="PANTHER" id="PTHR43702:SF3">
    <property type="entry name" value="PROTEIN TSGA"/>
    <property type="match status" value="1"/>
</dbReference>
<keyword evidence="8 11" id="KW-0812">Transmembrane</keyword>
<feature type="transmembrane region" description="Helical" evidence="11">
    <location>
        <begin position="185"/>
        <end position="203"/>
    </location>
</feature>
<dbReference type="Proteomes" id="UP000092840">
    <property type="component" value="Unassembled WGS sequence"/>
</dbReference>
<feature type="transmembrane region" description="Helical" evidence="11">
    <location>
        <begin position="233"/>
        <end position="255"/>
    </location>
</feature>
<feature type="transmembrane region" description="Helical" evidence="11">
    <location>
        <begin position="55"/>
        <end position="73"/>
    </location>
</feature>
<dbReference type="PANTHER" id="PTHR43702">
    <property type="entry name" value="L-FUCOSE-PROTON SYMPORTER"/>
    <property type="match status" value="1"/>
</dbReference>
<evidence type="ECO:0000256" key="3">
    <source>
        <dbReference type="ARBA" id="ARBA00009120"/>
    </source>
</evidence>
<evidence type="ECO:0000313" key="15">
    <source>
        <dbReference type="Proteomes" id="UP000092871"/>
    </source>
</evidence>
<evidence type="ECO:0000313" key="13">
    <source>
        <dbReference type="EMBL" id="SBT19521.1"/>
    </source>
</evidence>
<dbReference type="Proteomes" id="UP000092871">
    <property type="component" value="Unassembled WGS sequence"/>
</dbReference>
<comment type="similarity">
    <text evidence="3">Belongs to the major facilitator superfamily. FHS transporter (TC 2.A.1.7) family.</text>
</comment>
<organism evidence="12 15">
    <name type="scientific">Marinomonas gallaica</name>
    <dbReference type="NCBI Taxonomy" id="1806667"/>
    <lineage>
        <taxon>Bacteria</taxon>
        <taxon>Pseudomonadati</taxon>
        <taxon>Pseudomonadota</taxon>
        <taxon>Gammaproteobacteria</taxon>
        <taxon>Oceanospirillales</taxon>
        <taxon>Oceanospirillaceae</taxon>
        <taxon>Marinomonas</taxon>
    </lineage>
</organism>
<dbReference type="EMBL" id="FLRB01000001">
    <property type="protein sequence ID" value="SBT19521.1"/>
    <property type="molecule type" value="Genomic_DNA"/>
</dbReference>
<dbReference type="OrthoDB" id="9795150at2"/>
<evidence type="ECO:0000256" key="9">
    <source>
        <dbReference type="ARBA" id="ARBA00022989"/>
    </source>
</evidence>
<proteinExistence type="inferred from homology"/>
<dbReference type="InterPro" id="IPR050375">
    <property type="entry name" value="MFS_TsgA-like"/>
</dbReference>
<dbReference type="RefSeq" id="WP_067033625.1">
    <property type="nucleotide sequence ID" value="NZ_FLRA01000008.1"/>
</dbReference>
<protein>
    <submittedName>
        <fullName evidence="12">L-fucose-proton symporter</fullName>
    </submittedName>
</protein>
<dbReference type="Gene3D" id="1.20.1250.20">
    <property type="entry name" value="MFS general substrate transporter like domains"/>
    <property type="match status" value="2"/>
</dbReference>
<keyword evidence="5" id="KW-1003">Cell membrane</keyword>
<accession>A0A1C3JPY5</accession>
<dbReference type="InterPro" id="IPR005964">
    <property type="entry name" value="Glc/Gal_transptr_bac"/>
</dbReference>
<evidence type="ECO:0000313" key="14">
    <source>
        <dbReference type="Proteomes" id="UP000092840"/>
    </source>
</evidence>
<dbReference type="CDD" id="cd17394">
    <property type="entry name" value="MFS_FucP_like"/>
    <property type="match status" value="1"/>
</dbReference>